<dbReference type="CDD" id="cd19218">
    <property type="entry name" value="SET_EZH2"/>
    <property type="match status" value="1"/>
</dbReference>
<organism evidence="14 15">
    <name type="scientific">Lingula anatina</name>
    <name type="common">Brachiopod</name>
    <name type="synonym">Lingula unguis</name>
    <dbReference type="NCBI Taxonomy" id="7574"/>
    <lineage>
        <taxon>Eukaryota</taxon>
        <taxon>Metazoa</taxon>
        <taxon>Spiralia</taxon>
        <taxon>Lophotrochozoa</taxon>
        <taxon>Brachiopoda</taxon>
        <taxon>Linguliformea</taxon>
        <taxon>Lingulata</taxon>
        <taxon>Lingulida</taxon>
        <taxon>Linguloidea</taxon>
        <taxon>Lingulidae</taxon>
        <taxon>Lingula</taxon>
    </lineage>
</organism>
<accession>A0A1S3KFF5</accession>
<evidence type="ECO:0000256" key="2">
    <source>
        <dbReference type="ARBA" id="ARBA00012186"/>
    </source>
</evidence>
<dbReference type="Pfam" id="PF18264">
    <property type="entry name" value="preSET_CXC"/>
    <property type="match status" value="1"/>
</dbReference>
<dbReference type="OrthoDB" id="6141102at2759"/>
<dbReference type="InterPro" id="IPR026489">
    <property type="entry name" value="CXC_dom"/>
</dbReference>
<dbReference type="GeneID" id="106181368"/>
<dbReference type="GO" id="GO:0140951">
    <property type="term" value="F:histone H3K27 trimethyltransferase activity"/>
    <property type="evidence" value="ECO:0007669"/>
    <property type="project" value="UniProtKB-EC"/>
</dbReference>
<evidence type="ECO:0000259" key="13">
    <source>
        <dbReference type="PROSITE" id="PS51633"/>
    </source>
</evidence>
<keyword evidence="9" id="KW-0539">Nucleus</keyword>
<evidence type="ECO:0000313" key="14">
    <source>
        <dbReference type="Proteomes" id="UP000085678"/>
    </source>
</evidence>
<dbReference type="KEGG" id="lak:106181368"/>
<keyword evidence="4" id="KW-0808">Transferase</keyword>
<dbReference type="EC" id="2.1.1.356" evidence="2"/>
<feature type="region of interest" description="Disordered" evidence="11">
    <location>
        <begin position="484"/>
        <end position="537"/>
    </location>
</feature>
<protein>
    <recommendedName>
        <fullName evidence="2">[histone H3]-lysine(27) N-trimethyltransferase</fullName>
        <ecNumber evidence="2">2.1.1.356</ecNumber>
    </recommendedName>
</protein>
<gene>
    <name evidence="15" type="primary">LOC106181368</name>
</gene>
<dbReference type="SMART" id="SM01114">
    <property type="entry name" value="CXC"/>
    <property type="match status" value="1"/>
</dbReference>
<evidence type="ECO:0000256" key="9">
    <source>
        <dbReference type="ARBA" id="ARBA00023242"/>
    </source>
</evidence>
<evidence type="ECO:0000256" key="6">
    <source>
        <dbReference type="ARBA" id="ARBA00022853"/>
    </source>
</evidence>
<dbReference type="InParanoid" id="A0A1S3KFF5"/>
<dbReference type="AlphaFoldDB" id="A0A1S3KFF5"/>
<dbReference type="Proteomes" id="UP000085678">
    <property type="component" value="Unplaced"/>
</dbReference>
<dbReference type="InterPro" id="IPR041355">
    <property type="entry name" value="Pre-SET_CXC"/>
</dbReference>
<evidence type="ECO:0000256" key="10">
    <source>
        <dbReference type="ARBA" id="ARBA00048568"/>
    </source>
</evidence>
<dbReference type="Pfam" id="PF21358">
    <property type="entry name" value="Ezh2_MCSS"/>
    <property type="match status" value="2"/>
</dbReference>
<keyword evidence="6" id="KW-0156">Chromatin regulator</keyword>
<dbReference type="FunFam" id="2.170.270.10:FF:000001">
    <property type="entry name" value="Putative histone-lysine N-methyltransferase EZH2"/>
    <property type="match status" value="1"/>
</dbReference>
<dbReference type="GO" id="GO:0032259">
    <property type="term" value="P:methylation"/>
    <property type="evidence" value="ECO:0007669"/>
    <property type="project" value="UniProtKB-KW"/>
</dbReference>
<dbReference type="GO" id="GO:0031507">
    <property type="term" value="P:heterochromatin formation"/>
    <property type="evidence" value="ECO:0007669"/>
    <property type="project" value="TreeGrafter"/>
</dbReference>
<evidence type="ECO:0000256" key="8">
    <source>
        <dbReference type="ARBA" id="ARBA00023163"/>
    </source>
</evidence>
<dbReference type="SMART" id="SM00317">
    <property type="entry name" value="SET"/>
    <property type="match status" value="1"/>
</dbReference>
<evidence type="ECO:0000259" key="12">
    <source>
        <dbReference type="PROSITE" id="PS50280"/>
    </source>
</evidence>
<dbReference type="InterPro" id="IPR001214">
    <property type="entry name" value="SET_dom"/>
</dbReference>
<keyword evidence="14" id="KW-1185">Reference proteome</keyword>
<feature type="region of interest" description="Disordered" evidence="11">
    <location>
        <begin position="346"/>
        <end position="387"/>
    </location>
</feature>
<evidence type="ECO:0000313" key="15">
    <source>
        <dbReference type="RefSeq" id="XP_013421189.1"/>
    </source>
</evidence>
<dbReference type="Pfam" id="PF18118">
    <property type="entry name" value="PRC2_HTH_1"/>
    <property type="match status" value="1"/>
</dbReference>
<dbReference type="RefSeq" id="XP_013421189.1">
    <property type="nucleotide sequence ID" value="XM_013565735.1"/>
</dbReference>
<feature type="compositionally biased region" description="Basic residues" evidence="11">
    <location>
        <begin position="495"/>
        <end position="504"/>
    </location>
</feature>
<dbReference type="GO" id="GO:0035098">
    <property type="term" value="C:ESC/E(Z) complex"/>
    <property type="evidence" value="ECO:0007669"/>
    <property type="project" value="TreeGrafter"/>
</dbReference>
<dbReference type="FunCoup" id="A0A1S3KFF5">
    <property type="interactions" value="1150"/>
</dbReference>
<feature type="domain" description="CXC" evidence="13">
    <location>
        <begin position="610"/>
        <end position="711"/>
    </location>
</feature>
<evidence type="ECO:0000256" key="4">
    <source>
        <dbReference type="ARBA" id="ARBA00022679"/>
    </source>
</evidence>
<keyword evidence="3" id="KW-0489">Methyltransferase</keyword>
<comment type="subcellular location">
    <subcellularLocation>
        <location evidence="1">Nucleus</location>
    </subcellularLocation>
</comment>
<evidence type="ECO:0000256" key="7">
    <source>
        <dbReference type="ARBA" id="ARBA00023015"/>
    </source>
</evidence>
<evidence type="ECO:0000256" key="1">
    <source>
        <dbReference type="ARBA" id="ARBA00004123"/>
    </source>
</evidence>
<dbReference type="PROSITE" id="PS51633">
    <property type="entry name" value="CXC"/>
    <property type="match status" value="1"/>
</dbReference>
<feature type="region of interest" description="Disordered" evidence="11">
    <location>
        <begin position="400"/>
        <end position="421"/>
    </location>
</feature>
<dbReference type="InterPro" id="IPR044439">
    <property type="entry name" value="EZH2_SET"/>
</dbReference>
<keyword evidence="8" id="KW-0804">Transcription</keyword>
<dbReference type="GO" id="GO:0003682">
    <property type="term" value="F:chromatin binding"/>
    <property type="evidence" value="ECO:0007669"/>
    <property type="project" value="TreeGrafter"/>
</dbReference>
<dbReference type="SUPFAM" id="SSF82199">
    <property type="entry name" value="SET domain"/>
    <property type="match status" value="1"/>
</dbReference>
<evidence type="ECO:0000256" key="3">
    <source>
        <dbReference type="ARBA" id="ARBA00022603"/>
    </source>
</evidence>
<dbReference type="InterPro" id="IPR048358">
    <property type="entry name" value="EZH1/2_MCSS"/>
</dbReference>
<dbReference type="InterPro" id="IPR041343">
    <property type="entry name" value="PRC2_HTH_1"/>
</dbReference>
<name>A0A1S3KFF5_LINAN</name>
<dbReference type="Gene3D" id="2.170.270.10">
    <property type="entry name" value="SET domain"/>
    <property type="match status" value="1"/>
</dbReference>
<sequence length="852" mass="97042">MLHIHSLEYKLHYKDSRNCLFLGVSMTDTDAPGTVSTLQQHVNEWRKRVKSEYVRLRAQKRLKRTDEIRSSFASNRRSINEAVEQQNEWWKRQSVQPLHAPETFSYMPVTKMCEVKSGMKFPPQMAPLRMFNAIPTIPVMYTWAPLQQNYMVEDETVLHNIPYMGDDILEQDGAFIEDLIKHYDGKVHSDREGNFIEDDVFVDLVKALTTLAPEVEREMGQPSSSSDDGPSELIFEAIASMFPDKGSAEELKEKFKELTEVKDQNILPPECTPSIDGPSAESVPREQTMHSFHTLFCRRCFKYDCFLHPYHPTPSMLARKTPDVKTDSDPCGPDCFLHEENVNREIPDSIKGIKSSPRAKKRKHGSHPSTVPSAIADDSEKSSDSSAFVPNSFKELTEVKDQNILPPECTPSIDGPSAESVPREQTMHSFHTLFCRRCFKYDCFLHPYHPTPSMLARKTPDVKTDSDPCGPDCFLHEENVNREIPDSIKGIKSSPRAKKRKHGSHPSTVPSAIADDSEKSSDSSDQSSSSKKSDTSCDWAGAECSLFRCLHDVYYNNYCTMSKLIGTKTCKQVYEFAQKEAKHIPEVDADKDRTPPRKKKKKQRLWSMHCRKIQLKKEGPSNHVYNYQPCDHPGIKCDETCPCVMAQNFCEKYCQCCPDCTNRFPGCRCKAQCNTKQCPCFLAVRECDPDLCGMCGADQFDSKKFSCRNVSVQRGLRKHLLLAPSDVAGWGIFLKEAAEKNEFISEYCGEIISQDEADRRGKVYDKYMCSFLFNLNNDYVVDATRKGNKIRFANHSVNPNCYAKVMMVNGDHRIGICAKRPIQAGEELFFDYRYGPTEQLKFVGIERETEVC</sequence>
<evidence type="ECO:0000256" key="11">
    <source>
        <dbReference type="SAM" id="MobiDB-lite"/>
    </source>
</evidence>
<dbReference type="PROSITE" id="PS50280">
    <property type="entry name" value="SET"/>
    <property type="match status" value="1"/>
</dbReference>
<keyword evidence="5" id="KW-0949">S-adenosyl-L-methionine</keyword>
<feature type="domain" description="SET" evidence="12">
    <location>
        <begin position="718"/>
        <end position="833"/>
    </location>
</feature>
<dbReference type="InterPro" id="IPR033467">
    <property type="entry name" value="Tesmin/TSO1-like_CXC"/>
</dbReference>
<dbReference type="PANTHER" id="PTHR45747">
    <property type="entry name" value="HISTONE-LYSINE N-METHYLTRANSFERASE E(Z)"/>
    <property type="match status" value="1"/>
</dbReference>
<dbReference type="PANTHER" id="PTHR45747:SF4">
    <property type="entry name" value="HISTONE-LYSINE N-METHYLTRANSFERASE E(Z)"/>
    <property type="match status" value="1"/>
</dbReference>
<dbReference type="Pfam" id="PF00856">
    <property type="entry name" value="SET"/>
    <property type="match status" value="1"/>
</dbReference>
<dbReference type="STRING" id="7574.A0A1S3KFF5"/>
<reference evidence="15" key="1">
    <citation type="submission" date="2025-08" db="UniProtKB">
        <authorList>
            <consortium name="RefSeq"/>
        </authorList>
    </citation>
    <scope>IDENTIFICATION</scope>
    <source>
        <tissue evidence="15">Gonads</tissue>
    </source>
</reference>
<dbReference type="InterPro" id="IPR046341">
    <property type="entry name" value="SET_dom_sf"/>
</dbReference>
<keyword evidence="7" id="KW-0805">Transcription regulation</keyword>
<dbReference type="InterPro" id="IPR045318">
    <property type="entry name" value="EZH1/2-like"/>
</dbReference>
<evidence type="ECO:0000256" key="5">
    <source>
        <dbReference type="ARBA" id="ARBA00022691"/>
    </source>
</evidence>
<comment type="catalytic activity">
    <reaction evidence="10">
        <text>L-lysyl(27)-[histone H3] + 3 S-adenosyl-L-methionine = N(6),N(6),N(6)-trimethyl-L-lysyl(27)-[histone H3] + 3 S-adenosyl-L-homocysteine + 3 H(+)</text>
        <dbReference type="Rhea" id="RHEA:60292"/>
        <dbReference type="Rhea" id="RHEA-COMP:15535"/>
        <dbReference type="Rhea" id="RHEA-COMP:15548"/>
        <dbReference type="ChEBI" id="CHEBI:15378"/>
        <dbReference type="ChEBI" id="CHEBI:29969"/>
        <dbReference type="ChEBI" id="CHEBI:57856"/>
        <dbReference type="ChEBI" id="CHEBI:59789"/>
        <dbReference type="ChEBI" id="CHEBI:61961"/>
        <dbReference type="EC" id="2.1.1.356"/>
    </reaction>
</comment>
<proteinExistence type="predicted"/>
<feature type="compositionally biased region" description="Basic residues" evidence="11">
    <location>
        <begin position="357"/>
        <end position="366"/>
    </location>
</feature>